<reference evidence="3 4" key="1">
    <citation type="submission" date="2024-03" db="EMBL/GenBank/DDBJ databases">
        <title>Chitinophaga caseinilytica sp. nov., a casein hydrolysing bacterium isolated from forest soil.</title>
        <authorList>
            <person name="Lee D.S."/>
            <person name="Han D.M."/>
            <person name="Baek J.H."/>
            <person name="Choi D.G."/>
            <person name="Jeon J.H."/>
            <person name="Jeon C.O."/>
        </authorList>
    </citation>
    <scope>NUCLEOTIDE SEQUENCE [LARGE SCALE GENOMIC DNA]</scope>
    <source>
        <strain evidence="3 4">KACC 19118</strain>
    </source>
</reference>
<sequence>MIVQLCGMSGAGKSALAKFAEHKLLENGYPVEVLDENDHRHHLFKELGMSLEDQAKNIRRMAWLANRFSRHGIFTILCAINPLDRVRLEIQYQYRIAATIEIDCALEELIRRDTKGLYKRAYLPEGHPDKISGLSGVNGVFEHPLKPDLIIRTHQETESESGQRLYEFLLPLALGAAIR</sequence>
<dbReference type="InterPro" id="IPR050512">
    <property type="entry name" value="Sulf_AdTrans/APS_kinase"/>
</dbReference>
<dbReference type="Proteomes" id="UP001449657">
    <property type="component" value="Chromosome"/>
</dbReference>
<proteinExistence type="predicted"/>
<evidence type="ECO:0000256" key="1">
    <source>
        <dbReference type="ARBA" id="ARBA00022679"/>
    </source>
</evidence>
<name>A0ABZ2Z2D8_9BACT</name>
<dbReference type="EC" id="2.7.1.25" evidence="3"/>
<dbReference type="Pfam" id="PF01583">
    <property type="entry name" value="APS_kinase"/>
    <property type="match status" value="1"/>
</dbReference>
<dbReference type="InterPro" id="IPR059117">
    <property type="entry name" value="APS_kinase_dom"/>
</dbReference>
<evidence type="ECO:0000313" key="3">
    <source>
        <dbReference type="EMBL" id="WZN45768.1"/>
    </source>
</evidence>
<dbReference type="PANTHER" id="PTHR42700:SF1">
    <property type="entry name" value="SULFATE ADENYLYLTRANSFERASE"/>
    <property type="match status" value="1"/>
</dbReference>
<dbReference type="PANTHER" id="PTHR42700">
    <property type="entry name" value="SULFATE ADENYLYLTRANSFERASE"/>
    <property type="match status" value="1"/>
</dbReference>
<organism evidence="3 4">
    <name type="scientific">Chitinophaga caseinilytica</name>
    <dbReference type="NCBI Taxonomy" id="2267521"/>
    <lineage>
        <taxon>Bacteria</taxon>
        <taxon>Pseudomonadati</taxon>
        <taxon>Bacteroidota</taxon>
        <taxon>Chitinophagia</taxon>
        <taxon>Chitinophagales</taxon>
        <taxon>Chitinophagaceae</taxon>
        <taxon>Chitinophaga</taxon>
    </lineage>
</organism>
<dbReference type="EMBL" id="CP150096">
    <property type="protein sequence ID" value="WZN45768.1"/>
    <property type="molecule type" value="Genomic_DNA"/>
</dbReference>
<protein>
    <submittedName>
        <fullName evidence="3">Adenylyl-sulfate kinase</fullName>
        <ecNumber evidence="3">2.7.1.25</ecNumber>
    </submittedName>
</protein>
<evidence type="ECO:0000259" key="2">
    <source>
        <dbReference type="Pfam" id="PF01583"/>
    </source>
</evidence>
<keyword evidence="1 3" id="KW-0808">Transferase</keyword>
<feature type="domain" description="APS kinase" evidence="2">
    <location>
        <begin position="2"/>
        <end position="151"/>
    </location>
</feature>
<dbReference type="SUPFAM" id="SSF52540">
    <property type="entry name" value="P-loop containing nucleoside triphosphate hydrolases"/>
    <property type="match status" value="1"/>
</dbReference>
<dbReference type="Gene3D" id="3.40.50.300">
    <property type="entry name" value="P-loop containing nucleotide triphosphate hydrolases"/>
    <property type="match status" value="1"/>
</dbReference>
<dbReference type="RefSeq" id="WP_341840518.1">
    <property type="nucleotide sequence ID" value="NZ_CP149792.1"/>
</dbReference>
<gene>
    <name evidence="3" type="ORF">WJU22_22990</name>
</gene>
<dbReference type="InterPro" id="IPR027417">
    <property type="entry name" value="P-loop_NTPase"/>
</dbReference>
<dbReference type="GO" id="GO:0004020">
    <property type="term" value="F:adenylylsulfate kinase activity"/>
    <property type="evidence" value="ECO:0007669"/>
    <property type="project" value="UniProtKB-EC"/>
</dbReference>
<keyword evidence="4" id="KW-1185">Reference proteome</keyword>
<accession>A0ABZ2Z2D8</accession>
<evidence type="ECO:0000313" key="4">
    <source>
        <dbReference type="Proteomes" id="UP001449657"/>
    </source>
</evidence>
<keyword evidence="3" id="KW-0418">Kinase</keyword>